<gene>
    <name evidence="2" type="ORF">M8330_06690</name>
</gene>
<evidence type="ECO:0008006" key="4">
    <source>
        <dbReference type="Google" id="ProtNLM"/>
    </source>
</evidence>
<keyword evidence="3" id="KW-1185">Reference proteome</keyword>
<dbReference type="RefSeq" id="WP_250826688.1">
    <property type="nucleotide sequence ID" value="NZ_JAMOIL010000007.1"/>
</dbReference>
<evidence type="ECO:0000313" key="2">
    <source>
        <dbReference type="EMBL" id="MCM0619981.1"/>
    </source>
</evidence>
<protein>
    <recommendedName>
        <fullName evidence="4">SurA-like protein</fullName>
    </recommendedName>
</protein>
<feature type="chain" id="PRO_5040876353" description="SurA-like protein" evidence="1">
    <location>
        <begin position="30"/>
        <end position="233"/>
    </location>
</feature>
<dbReference type="InterPro" id="IPR027304">
    <property type="entry name" value="Trigger_fact/SurA_dom_sf"/>
</dbReference>
<feature type="signal peptide" evidence="1">
    <location>
        <begin position="1"/>
        <end position="29"/>
    </location>
</feature>
<organism evidence="2 3">
    <name type="scientific">Nocardioides bruguierae</name>
    <dbReference type="NCBI Taxonomy" id="2945102"/>
    <lineage>
        <taxon>Bacteria</taxon>
        <taxon>Bacillati</taxon>
        <taxon>Actinomycetota</taxon>
        <taxon>Actinomycetes</taxon>
        <taxon>Propionibacteriales</taxon>
        <taxon>Nocardioidaceae</taxon>
        <taxon>Nocardioides</taxon>
    </lineage>
</organism>
<sequence length="233" mass="24184">MRISRSTTRLAVLAGVAALALSGCGVSDAVVQPGVAADVDGTTLSVAEVDETAMDTCEVFSAAGQLGGSLTGAFMRDLAVDALVRVEVISQIAEENGMDADAMLEGDEADARTQLEQIVDTTDLTEDQISDEVVRFVAANNFFSDVLLAVAGTDTDDQRQYLADWQDEHEIVVNPVYDAVDLAASVQADETADLSVAVSDTARDLINAEMAEALGQGDGSYAAAMPAGQACQG</sequence>
<keyword evidence="1" id="KW-0732">Signal</keyword>
<evidence type="ECO:0000313" key="3">
    <source>
        <dbReference type="Proteomes" id="UP001139485"/>
    </source>
</evidence>
<dbReference type="SUPFAM" id="SSF109998">
    <property type="entry name" value="Triger factor/SurA peptide-binding domain-like"/>
    <property type="match status" value="1"/>
</dbReference>
<reference evidence="2" key="1">
    <citation type="submission" date="2022-05" db="EMBL/GenBank/DDBJ databases">
        <authorList>
            <person name="Tuo L."/>
        </authorList>
    </citation>
    <scope>NUCLEOTIDE SEQUENCE</scope>
    <source>
        <strain evidence="2">BSK12Z-4</strain>
    </source>
</reference>
<accession>A0A9X2D6C4</accession>
<dbReference type="PROSITE" id="PS51257">
    <property type="entry name" value="PROKAR_LIPOPROTEIN"/>
    <property type="match status" value="1"/>
</dbReference>
<name>A0A9X2D6C4_9ACTN</name>
<comment type="caution">
    <text evidence="2">The sequence shown here is derived from an EMBL/GenBank/DDBJ whole genome shotgun (WGS) entry which is preliminary data.</text>
</comment>
<proteinExistence type="predicted"/>
<evidence type="ECO:0000256" key="1">
    <source>
        <dbReference type="SAM" id="SignalP"/>
    </source>
</evidence>
<dbReference type="EMBL" id="JAMOIL010000007">
    <property type="protein sequence ID" value="MCM0619981.1"/>
    <property type="molecule type" value="Genomic_DNA"/>
</dbReference>
<dbReference type="AlphaFoldDB" id="A0A9X2D6C4"/>
<dbReference type="Proteomes" id="UP001139485">
    <property type="component" value="Unassembled WGS sequence"/>
</dbReference>